<reference evidence="5 6" key="1">
    <citation type="submission" date="2023-09" db="EMBL/GenBank/DDBJ databases">
        <authorList>
            <person name="Rey-Velasco X."/>
        </authorList>
    </citation>
    <scope>NUCLEOTIDE SEQUENCE [LARGE SCALE GENOMIC DNA]</scope>
    <source>
        <strain evidence="5 6">F158</strain>
    </source>
</reference>
<gene>
    <name evidence="5" type="ORF">RM543_12355</name>
</gene>
<evidence type="ECO:0000256" key="3">
    <source>
        <dbReference type="ARBA" id="ARBA00022989"/>
    </source>
</evidence>
<evidence type="ECO:0000256" key="1">
    <source>
        <dbReference type="ARBA" id="ARBA00004167"/>
    </source>
</evidence>
<comment type="subcellular location">
    <subcellularLocation>
        <location evidence="1">Membrane</location>
        <topology evidence="1">Single-pass membrane protein</topology>
    </subcellularLocation>
</comment>
<feature type="compositionally biased region" description="Pro residues" evidence="4">
    <location>
        <begin position="489"/>
        <end position="499"/>
    </location>
</feature>
<keyword evidence="6" id="KW-1185">Reference proteome</keyword>
<evidence type="ECO:0000313" key="6">
    <source>
        <dbReference type="Proteomes" id="UP001265259"/>
    </source>
</evidence>
<keyword evidence="2" id="KW-0812">Transmembrane</keyword>
<proteinExistence type="predicted"/>
<comment type="caution">
    <text evidence="5">The sequence shown here is derived from an EMBL/GenBank/DDBJ whole genome shotgun (WGS) entry which is preliminary data.</text>
</comment>
<dbReference type="Pfam" id="PF13704">
    <property type="entry name" value="Glyco_tranf_2_4"/>
    <property type="match status" value="1"/>
</dbReference>
<dbReference type="EMBL" id="JAVRHL010000003">
    <property type="protein sequence ID" value="MDT0683480.1"/>
    <property type="molecule type" value="Genomic_DNA"/>
</dbReference>
<feature type="compositionally biased region" description="Pro residues" evidence="4">
    <location>
        <begin position="510"/>
        <end position="528"/>
    </location>
</feature>
<keyword evidence="5" id="KW-0328">Glycosyltransferase</keyword>
<organism evidence="5 6">
    <name type="scientific">Tropicimonas omnivorans</name>
    <dbReference type="NCBI Taxonomy" id="3075590"/>
    <lineage>
        <taxon>Bacteria</taxon>
        <taxon>Pseudomonadati</taxon>
        <taxon>Pseudomonadota</taxon>
        <taxon>Alphaproteobacteria</taxon>
        <taxon>Rhodobacterales</taxon>
        <taxon>Roseobacteraceae</taxon>
        <taxon>Tropicimonas</taxon>
    </lineage>
</organism>
<name>A0ABU3DIC3_9RHOB</name>
<dbReference type="RefSeq" id="WP_311692074.1">
    <property type="nucleotide sequence ID" value="NZ_JAVRHL010000003.1"/>
</dbReference>
<feature type="compositionally biased region" description="Basic and acidic residues" evidence="4">
    <location>
        <begin position="424"/>
        <end position="440"/>
    </location>
</feature>
<feature type="compositionally biased region" description="Pro residues" evidence="4">
    <location>
        <begin position="461"/>
        <end position="481"/>
    </location>
</feature>
<keyword evidence="3" id="KW-1133">Transmembrane helix</keyword>
<dbReference type="PANTHER" id="PTHR21461">
    <property type="entry name" value="GLYCOSYLTRANSFERASE FAMILY 92 PROTEIN"/>
    <property type="match status" value="1"/>
</dbReference>
<feature type="region of interest" description="Disordered" evidence="4">
    <location>
        <begin position="387"/>
        <end position="569"/>
    </location>
</feature>
<evidence type="ECO:0000256" key="2">
    <source>
        <dbReference type="ARBA" id="ARBA00022692"/>
    </source>
</evidence>
<dbReference type="EC" id="2.4.-.-" evidence="5"/>
<keyword evidence="5" id="KW-0808">Transferase</keyword>
<accession>A0ABU3DIC3</accession>
<keyword evidence="3" id="KW-0472">Membrane</keyword>
<evidence type="ECO:0000313" key="5">
    <source>
        <dbReference type="EMBL" id="MDT0683480.1"/>
    </source>
</evidence>
<dbReference type="PANTHER" id="PTHR21461:SF69">
    <property type="entry name" value="GLYCOSYLTRANSFERASE FAMILY 92 PROTEIN"/>
    <property type="match status" value="1"/>
</dbReference>
<sequence length="569" mass="61760">MTKTRPPETPGAAPGRARYTILSMMKDEGHSVIEWLAYHRELGFDNICVYTNDCNDGTDAMLMRLEALGYCRHFRNDVPEGKKPQPNALSLAEKNDAVMNSDWILTMDADEFLSVKTGDGRIGDLVAALPGGTDAIAITWRFFGSSGLTDWNPGLVTESYTRAAPDQFKKGWGVKTLFRPFENMKLGIHRPHMRKAKQIPERAQAMLKQSWVNGSGQPMPEEFALSGWRSTKPTLGYDLAEMNHYAVKSMEAYLLRRMRGNVNNKADKYNGAYFSIFDRNEIEARSAVRHSGAVKRIMGEMLADPDLARLQEAALAYHETRVRQLRQTGEYDVWLEELTQASEVSIDKLDEVLFTQHLPKVWQQKVEQMRASGVSDKAIALMIASSQTARKKETREAMRAAAEGRPAPEGSSSADAAEEATAEQAERMAEAAIAETERRAGPVASDVPDPAPAPRPDETPPDAPTETPPAPGPDAPDPARPPEPDETPPDAPTELPPGGPGEDVPGGPAEVPPGGPSESPPGAPPEMPPQMSGGPMPARLRLVPAGPPSGAMEAPGKPRAPKMFGAAHG</sequence>
<evidence type="ECO:0000256" key="4">
    <source>
        <dbReference type="SAM" id="MobiDB-lite"/>
    </source>
</evidence>
<protein>
    <submittedName>
        <fullName evidence="5">Glycosyltransferase family 2 protein</fullName>
        <ecNumber evidence="5">2.4.-.-</ecNumber>
    </submittedName>
</protein>
<dbReference type="GO" id="GO:0016757">
    <property type="term" value="F:glycosyltransferase activity"/>
    <property type="evidence" value="ECO:0007669"/>
    <property type="project" value="UniProtKB-KW"/>
</dbReference>
<dbReference type="Proteomes" id="UP001265259">
    <property type="component" value="Unassembled WGS sequence"/>
</dbReference>